<keyword evidence="4" id="KW-1185">Reference proteome</keyword>
<feature type="domain" description="Xylanolytic transcriptional activator regulatory" evidence="2">
    <location>
        <begin position="60"/>
        <end position="147"/>
    </location>
</feature>
<dbReference type="Proteomes" id="UP001296104">
    <property type="component" value="Unassembled WGS sequence"/>
</dbReference>
<evidence type="ECO:0000259" key="2">
    <source>
        <dbReference type="Pfam" id="PF04082"/>
    </source>
</evidence>
<dbReference type="PANTHER" id="PTHR31668">
    <property type="entry name" value="GLUCOSE TRANSPORT TRANSCRIPTION REGULATOR RGT1-RELATED-RELATED"/>
    <property type="match status" value="1"/>
</dbReference>
<keyword evidence="1" id="KW-0539">Nucleus</keyword>
<comment type="caution">
    <text evidence="3">The sequence shown here is derived from an EMBL/GenBank/DDBJ whole genome shotgun (WGS) entry which is preliminary data.</text>
</comment>
<reference evidence="3" key="1">
    <citation type="submission" date="2023-11" db="EMBL/GenBank/DDBJ databases">
        <authorList>
            <person name="Alioto T."/>
            <person name="Alioto T."/>
            <person name="Gomez Garrido J."/>
        </authorList>
    </citation>
    <scope>NUCLEOTIDE SEQUENCE</scope>
</reference>
<dbReference type="Pfam" id="PF04082">
    <property type="entry name" value="Fungal_trans"/>
    <property type="match status" value="1"/>
</dbReference>
<dbReference type="GO" id="GO:0006351">
    <property type="term" value="P:DNA-templated transcription"/>
    <property type="evidence" value="ECO:0007669"/>
    <property type="project" value="InterPro"/>
</dbReference>
<dbReference type="GO" id="GO:0008270">
    <property type="term" value="F:zinc ion binding"/>
    <property type="evidence" value="ECO:0007669"/>
    <property type="project" value="InterPro"/>
</dbReference>
<sequence length="357" mass="40763">MAEAQSAIETMAGDDEAKAFVYGLVAVTLNLTHSLRSHTTPQRSDIETWLSRSLNTLRPVLRQEEISVRRVATLQFIHVCLMGLGRHDLAFYYLRQSTTMVDILRIHDTESMAKLPLTERARRQRLYWTVFVHERFYAITCQRPTVLPPLTVMPEPDATVPNAIATGFVQIVRLFMHIDQEMLSRWFATFDDDQIIEPAWIIEKHQKLDDEAAGSDTEIVGLSSMQQADLVITKHWLRMLVWQMAMSKCLLSSGHPEQSMSLLFPVGLSAQLRALIANMTKDSIEVHGSGIQQKLFELTDTIASVVLTVPATSSEEKCQRVDDFKFLFEFWKSLQRSNPIQGELLESKYRRLIEIGL</sequence>
<accession>A0AAI8YR92</accession>
<dbReference type="CDD" id="cd12148">
    <property type="entry name" value="fungal_TF_MHR"/>
    <property type="match status" value="1"/>
</dbReference>
<dbReference type="EMBL" id="CAVMBE010000001">
    <property type="protein sequence ID" value="CAK3760629.1"/>
    <property type="molecule type" value="Genomic_DNA"/>
</dbReference>
<protein>
    <recommendedName>
        <fullName evidence="2">Xylanolytic transcriptional activator regulatory domain-containing protein</fullName>
    </recommendedName>
</protein>
<gene>
    <name evidence="3" type="ORF">LECACI_7A000296</name>
</gene>
<evidence type="ECO:0000313" key="4">
    <source>
        <dbReference type="Proteomes" id="UP001296104"/>
    </source>
</evidence>
<proteinExistence type="predicted"/>
<dbReference type="InterPro" id="IPR007219">
    <property type="entry name" value="XnlR_reg_dom"/>
</dbReference>
<name>A0AAI8YR92_9PEZI</name>
<organism evidence="3 4">
    <name type="scientific">Lecanosticta acicola</name>
    <dbReference type="NCBI Taxonomy" id="111012"/>
    <lineage>
        <taxon>Eukaryota</taxon>
        <taxon>Fungi</taxon>
        <taxon>Dikarya</taxon>
        <taxon>Ascomycota</taxon>
        <taxon>Pezizomycotina</taxon>
        <taxon>Dothideomycetes</taxon>
        <taxon>Dothideomycetidae</taxon>
        <taxon>Mycosphaerellales</taxon>
        <taxon>Mycosphaerellaceae</taxon>
        <taxon>Lecanosticta</taxon>
    </lineage>
</organism>
<evidence type="ECO:0000256" key="1">
    <source>
        <dbReference type="ARBA" id="ARBA00023242"/>
    </source>
</evidence>
<evidence type="ECO:0000313" key="3">
    <source>
        <dbReference type="EMBL" id="CAK3760629.1"/>
    </source>
</evidence>
<dbReference type="PANTHER" id="PTHR31668:SF24">
    <property type="entry name" value="TRANSCRIPTION FACTOR, PUTATIVE-RELATED"/>
    <property type="match status" value="1"/>
</dbReference>
<dbReference type="InterPro" id="IPR050797">
    <property type="entry name" value="Carb_Metab_Trans_Reg"/>
</dbReference>
<dbReference type="GO" id="GO:0003677">
    <property type="term" value="F:DNA binding"/>
    <property type="evidence" value="ECO:0007669"/>
    <property type="project" value="InterPro"/>
</dbReference>
<dbReference type="AlphaFoldDB" id="A0AAI8YR92"/>